<dbReference type="PROSITE" id="PS51257">
    <property type="entry name" value="PROKAR_LIPOPROTEIN"/>
    <property type="match status" value="1"/>
</dbReference>
<dbReference type="InterPro" id="IPR006629">
    <property type="entry name" value="LITAF"/>
</dbReference>
<organism evidence="9 10">
    <name type="scientific">Talaromyces rugulosus</name>
    <name type="common">Penicillium rugulosum</name>
    <dbReference type="NCBI Taxonomy" id="121627"/>
    <lineage>
        <taxon>Eukaryota</taxon>
        <taxon>Fungi</taxon>
        <taxon>Dikarya</taxon>
        <taxon>Ascomycota</taxon>
        <taxon>Pezizomycotina</taxon>
        <taxon>Eurotiomycetes</taxon>
        <taxon>Eurotiomycetidae</taxon>
        <taxon>Eurotiales</taxon>
        <taxon>Trichocomaceae</taxon>
        <taxon>Talaromyces</taxon>
        <taxon>Talaromyces sect. Islandici</taxon>
    </lineage>
</organism>
<name>A0A7H8RJF9_TALRU</name>
<accession>A0A7H8RJF9</accession>
<feature type="domain" description="LITAF" evidence="8">
    <location>
        <begin position="73"/>
        <end position="156"/>
    </location>
</feature>
<sequence>MEKQDQNEEPLPPSYSPPVIGSCPENTAKDITAAPPQQHNPEQPEKTATASPCNVTDSIVAVEEAPAKTAPAPEAPRVTPLEQLNEVPKLIDCPFCQYQVMTRVIEENSSQTTIAALLCCIFCGVICAFVPYLCKWAQEYHHFCGNCGVKVAIRPTDGPVQVQRPMPPPNYPAAPTAPDAAYK</sequence>
<feature type="compositionally biased region" description="Low complexity" evidence="6">
    <location>
        <begin position="173"/>
        <end position="183"/>
    </location>
</feature>
<evidence type="ECO:0000256" key="6">
    <source>
        <dbReference type="SAM" id="MobiDB-lite"/>
    </source>
</evidence>
<keyword evidence="3" id="KW-0479">Metal-binding</keyword>
<keyword evidence="10" id="KW-1185">Reference proteome</keyword>
<evidence type="ECO:0000313" key="9">
    <source>
        <dbReference type="EMBL" id="QKX64783.1"/>
    </source>
</evidence>
<evidence type="ECO:0000256" key="3">
    <source>
        <dbReference type="ARBA" id="ARBA00022723"/>
    </source>
</evidence>
<dbReference type="GeneID" id="55999435"/>
<reference evidence="10" key="1">
    <citation type="submission" date="2020-06" db="EMBL/GenBank/DDBJ databases">
        <title>A chromosome-scale genome assembly of Talaromyces rugulosus W13939.</title>
        <authorList>
            <person name="Wang B."/>
            <person name="Guo L."/>
            <person name="Ye K."/>
            <person name="Wang L."/>
        </authorList>
    </citation>
    <scope>NUCLEOTIDE SEQUENCE [LARGE SCALE GENOMIC DNA]</scope>
    <source>
        <strain evidence="10">W13939</strain>
    </source>
</reference>
<dbReference type="RefSeq" id="XP_035350956.1">
    <property type="nucleotide sequence ID" value="XM_035495063.1"/>
</dbReference>
<comment type="similarity">
    <text evidence="2">Belongs to the CDIP1/LITAF family.</text>
</comment>
<evidence type="ECO:0000256" key="7">
    <source>
        <dbReference type="SAM" id="Phobius"/>
    </source>
</evidence>
<dbReference type="SMART" id="SM00714">
    <property type="entry name" value="LITAF"/>
    <property type="match status" value="1"/>
</dbReference>
<evidence type="ECO:0000313" key="10">
    <source>
        <dbReference type="Proteomes" id="UP000509510"/>
    </source>
</evidence>
<feature type="region of interest" description="Disordered" evidence="6">
    <location>
        <begin position="159"/>
        <end position="183"/>
    </location>
</feature>
<dbReference type="Proteomes" id="UP000509510">
    <property type="component" value="Chromosome VI"/>
</dbReference>
<comment type="subcellular location">
    <subcellularLocation>
        <location evidence="1">Membrane</location>
        <topology evidence="1">Peripheral membrane protein</topology>
    </subcellularLocation>
</comment>
<keyword evidence="7" id="KW-1133">Transmembrane helix</keyword>
<keyword evidence="5 7" id="KW-0472">Membrane</keyword>
<dbReference type="GO" id="GO:0008270">
    <property type="term" value="F:zinc ion binding"/>
    <property type="evidence" value="ECO:0007669"/>
    <property type="project" value="TreeGrafter"/>
</dbReference>
<feature type="transmembrane region" description="Helical" evidence="7">
    <location>
        <begin position="114"/>
        <end position="134"/>
    </location>
</feature>
<keyword evidence="7" id="KW-0812">Transmembrane</keyword>
<dbReference type="Pfam" id="PF10601">
    <property type="entry name" value="zf-LITAF-like"/>
    <property type="match status" value="1"/>
</dbReference>
<protein>
    <recommendedName>
        <fullName evidence="8">LITAF domain-containing protein</fullName>
    </recommendedName>
</protein>
<feature type="region of interest" description="Disordered" evidence="6">
    <location>
        <begin position="1"/>
        <end position="51"/>
    </location>
</feature>
<dbReference type="PANTHER" id="PTHR23292:SF6">
    <property type="entry name" value="FI16602P1-RELATED"/>
    <property type="match status" value="1"/>
</dbReference>
<evidence type="ECO:0000256" key="5">
    <source>
        <dbReference type="ARBA" id="ARBA00023136"/>
    </source>
</evidence>
<evidence type="ECO:0000259" key="8">
    <source>
        <dbReference type="PROSITE" id="PS51837"/>
    </source>
</evidence>
<keyword evidence="4" id="KW-0862">Zinc</keyword>
<evidence type="ECO:0000256" key="2">
    <source>
        <dbReference type="ARBA" id="ARBA00005975"/>
    </source>
</evidence>
<dbReference type="PROSITE" id="PS51837">
    <property type="entry name" value="LITAF"/>
    <property type="match status" value="1"/>
</dbReference>
<evidence type="ECO:0000256" key="1">
    <source>
        <dbReference type="ARBA" id="ARBA00004170"/>
    </source>
</evidence>
<feature type="compositionally biased region" description="Polar residues" evidence="6">
    <location>
        <begin position="35"/>
        <end position="51"/>
    </location>
</feature>
<gene>
    <name evidence="9" type="ORF">TRUGW13939_11959</name>
</gene>
<dbReference type="GO" id="GO:0016020">
    <property type="term" value="C:membrane"/>
    <property type="evidence" value="ECO:0007669"/>
    <property type="project" value="UniProtKB-SubCell"/>
</dbReference>
<dbReference type="PANTHER" id="PTHR23292">
    <property type="entry name" value="LIPOPOLYSACCHARIDE-INDUCED TUMOR NECROSIS FACTOR-ALPHA FACTOR"/>
    <property type="match status" value="1"/>
</dbReference>
<dbReference type="AlphaFoldDB" id="A0A7H8RJF9"/>
<evidence type="ECO:0000256" key="4">
    <source>
        <dbReference type="ARBA" id="ARBA00022833"/>
    </source>
</evidence>
<proteinExistence type="inferred from homology"/>
<dbReference type="EMBL" id="CP055903">
    <property type="protein sequence ID" value="QKX64783.1"/>
    <property type="molecule type" value="Genomic_DNA"/>
</dbReference>
<dbReference type="KEGG" id="trg:TRUGW13939_11959"/>
<dbReference type="OrthoDB" id="4227182at2759"/>
<dbReference type="InterPro" id="IPR037519">
    <property type="entry name" value="LITAF_fam"/>
</dbReference>